<evidence type="ECO:0000259" key="4">
    <source>
        <dbReference type="PROSITE" id="PS50977"/>
    </source>
</evidence>
<dbReference type="PANTHER" id="PTHR43479">
    <property type="entry name" value="ACREF/ENVCD OPERON REPRESSOR-RELATED"/>
    <property type="match status" value="1"/>
</dbReference>
<keyword evidence="1" id="KW-0678">Repressor</keyword>
<name>A0ABS5LJM0_9BACI</name>
<dbReference type="PROSITE" id="PS50977">
    <property type="entry name" value="HTH_TETR_2"/>
    <property type="match status" value="1"/>
</dbReference>
<dbReference type="Proteomes" id="UP000682403">
    <property type="component" value="Unassembled WGS sequence"/>
</dbReference>
<dbReference type="PRINTS" id="PR00455">
    <property type="entry name" value="HTHTETR"/>
</dbReference>
<keyword evidence="2 3" id="KW-0238">DNA-binding</keyword>
<comment type="caution">
    <text evidence="5">The sequence shown here is derived from an EMBL/GenBank/DDBJ whole genome shotgun (WGS) entry which is preliminary data.</text>
</comment>
<proteinExistence type="predicted"/>
<dbReference type="EMBL" id="JAGVRK010000001">
    <property type="protein sequence ID" value="MBS2970951.1"/>
    <property type="molecule type" value="Genomic_DNA"/>
</dbReference>
<evidence type="ECO:0000313" key="6">
    <source>
        <dbReference type="Proteomes" id="UP000682403"/>
    </source>
</evidence>
<keyword evidence="6" id="KW-1185">Reference proteome</keyword>
<dbReference type="SUPFAM" id="SSF46689">
    <property type="entry name" value="Homeodomain-like"/>
    <property type="match status" value="1"/>
</dbReference>
<dbReference type="PROSITE" id="PS01081">
    <property type="entry name" value="HTH_TETR_1"/>
    <property type="match status" value="1"/>
</dbReference>
<accession>A0ABS5LJM0</accession>
<evidence type="ECO:0000313" key="5">
    <source>
        <dbReference type="EMBL" id="MBS2970951.1"/>
    </source>
</evidence>
<dbReference type="InterPro" id="IPR009057">
    <property type="entry name" value="Homeodomain-like_sf"/>
</dbReference>
<dbReference type="Gene3D" id="1.10.357.10">
    <property type="entry name" value="Tetracycline Repressor, domain 2"/>
    <property type="match status" value="1"/>
</dbReference>
<dbReference type="InterPro" id="IPR050624">
    <property type="entry name" value="HTH-type_Tx_Regulator"/>
</dbReference>
<dbReference type="Pfam" id="PF00440">
    <property type="entry name" value="TetR_N"/>
    <property type="match status" value="1"/>
</dbReference>
<evidence type="ECO:0000256" key="2">
    <source>
        <dbReference type="ARBA" id="ARBA00023125"/>
    </source>
</evidence>
<dbReference type="RefSeq" id="WP_211561735.1">
    <property type="nucleotide sequence ID" value="NZ_JAGVRK010000001.1"/>
</dbReference>
<evidence type="ECO:0000256" key="1">
    <source>
        <dbReference type="ARBA" id="ARBA00022491"/>
    </source>
</evidence>
<dbReference type="PANTHER" id="PTHR43479:SF22">
    <property type="entry name" value="TRANSCRIPTIONAL REGULATOR, TETR FAMILY"/>
    <property type="match status" value="1"/>
</dbReference>
<organism evidence="5 6">
    <name type="scientific">Metabacillus flavus</name>
    <dbReference type="NCBI Taxonomy" id="2823519"/>
    <lineage>
        <taxon>Bacteria</taxon>
        <taxon>Bacillati</taxon>
        <taxon>Bacillota</taxon>
        <taxon>Bacilli</taxon>
        <taxon>Bacillales</taxon>
        <taxon>Bacillaceae</taxon>
        <taxon>Metabacillus</taxon>
    </lineage>
</organism>
<gene>
    <name evidence="5" type="ORF">J9317_19600</name>
</gene>
<feature type="domain" description="HTH tetR-type" evidence="4">
    <location>
        <begin position="2"/>
        <end position="62"/>
    </location>
</feature>
<protein>
    <submittedName>
        <fullName evidence="5">Helix-turn-helix transcriptional regulator</fullName>
    </submittedName>
</protein>
<dbReference type="InterPro" id="IPR023772">
    <property type="entry name" value="DNA-bd_HTH_TetR-type_CS"/>
</dbReference>
<feature type="DNA-binding region" description="H-T-H motif" evidence="3">
    <location>
        <begin position="25"/>
        <end position="44"/>
    </location>
</feature>
<evidence type="ECO:0000256" key="3">
    <source>
        <dbReference type="PROSITE-ProRule" id="PRU00335"/>
    </source>
</evidence>
<dbReference type="InterPro" id="IPR001647">
    <property type="entry name" value="HTH_TetR"/>
</dbReference>
<reference evidence="5 6" key="1">
    <citation type="submission" date="2021-04" db="EMBL/GenBank/DDBJ databases">
        <title>Metabacillus sp. strain KIGAM252 whole genome sequence.</title>
        <authorList>
            <person name="Seo M.-J."/>
            <person name="Cho E.-S."/>
            <person name="Hwang C.Y."/>
            <person name="Yoon D.J."/>
        </authorList>
    </citation>
    <scope>NUCLEOTIDE SEQUENCE [LARGE SCALE GENOMIC DNA]</scope>
    <source>
        <strain evidence="5 6">KIGAM252</strain>
    </source>
</reference>
<sequence length="290" mass="34171">MNEKEMIIMDEAIKLFADKGFRAASIQEIATASGISKGAFYLHFKSKEALLLSILQQHHQQFEEQVALIEKKELNSREKFTEWMSLTFDEISKHREFIITQIREQTVPFNKEIENFFRQKEWESYLMFEKNLLGMYGEEIRPFLGDLIILAKGMLRSYLELIIFDVLHFDRSQLASFLLERMDHLVEGFYKSELDPIISEQSMKVMWKSIRTAKLGSAEYVLEHLQETRKLANDNEDIMVTLDVLEEELQSEQLRKPVVKGMLTNLEQQEAFKEFAGIVRKYILQEKEPQ</sequence>